<protein>
    <recommendedName>
        <fullName evidence="2">glycerophosphodiester phosphodiesterase</fullName>
        <ecNumber evidence="2">3.1.4.46</ecNumber>
    </recommendedName>
</protein>
<dbReference type="EC" id="3.1.4.46" evidence="2"/>
<dbReference type="GO" id="GO:0006071">
    <property type="term" value="P:glycerol metabolic process"/>
    <property type="evidence" value="ECO:0007669"/>
    <property type="project" value="UniProtKB-KW"/>
</dbReference>
<evidence type="ECO:0000256" key="2">
    <source>
        <dbReference type="ARBA" id="ARBA00012247"/>
    </source>
</evidence>
<proteinExistence type="inferred from homology"/>
<evidence type="ECO:0000256" key="6">
    <source>
        <dbReference type="ARBA" id="ARBA00047512"/>
    </source>
</evidence>
<dbReference type="AlphaFoldDB" id="A0A2T9YTE6"/>
<evidence type="ECO:0000256" key="1">
    <source>
        <dbReference type="ARBA" id="ARBA00007277"/>
    </source>
</evidence>
<keyword evidence="3 7" id="KW-0732">Signal</keyword>
<keyword evidence="10" id="KW-1185">Reference proteome</keyword>
<evidence type="ECO:0000313" key="9">
    <source>
        <dbReference type="EMBL" id="PVU95566.1"/>
    </source>
</evidence>
<evidence type="ECO:0000259" key="8">
    <source>
        <dbReference type="PROSITE" id="PS51704"/>
    </source>
</evidence>
<dbReference type="STRING" id="133385.A0A2T9YTE6"/>
<keyword evidence="5" id="KW-0378">Hydrolase</keyword>
<evidence type="ECO:0000256" key="7">
    <source>
        <dbReference type="SAM" id="SignalP"/>
    </source>
</evidence>
<dbReference type="EMBL" id="MBFR01000052">
    <property type="protein sequence ID" value="PVU95566.1"/>
    <property type="molecule type" value="Genomic_DNA"/>
</dbReference>
<feature type="chain" id="PRO_5015655171" description="glycerophosphodiester phosphodiesterase" evidence="7">
    <location>
        <begin position="21"/>
        <end position="412"/>
    </location>
</feature>
<keyword evidence="4" id="KW-0319">Glycerol metabolism</keyword>
<dbReference type="Gene3D" id="3.20.20.190">
    <property type="entry name" value="Phosphatidylinositol (PI) phosphodiesterase"/>
    <property type="match status" value="1"/>
</dbReference>
<dbReference type="PROSITE" id="PS51704">
    <property type="entry name" value="GP_PDE"/>
    <property type="match status" value="1"/>
</dbReference>
<reference evidence="9 10" key="1">
    <citation type="journal article" date="2018" name="MBio">
        <title>Comparative Genomics Reveals the Core Gene Toolbox for the Fungus-Insect Symbiosis.</title>
        <authorList>
            <person name="Wang Y."/>
            <person name="Stata M."/>
            <person name="Wang W."/>
            <person name="Stajich J.E."/>
            <person name="White M.M."/>
            <person name="Moncalvo J.M."/>
        </authorList>
    </citation>
    <scope>NUCLEOTIDE SEQUENCE [LARGE SCALE GENOMIC DNA]</scope>
    <source>
        <strain evidence="9 10">SWE-8-4</strain>
    </source>
</reference>
<evidence type="ECO:0000256" key="5">
    <source>
        <dbReference type="ARBA" id="ARBA00022801"/>
    </source>
</evidence>
<feature type="signal peptide" evidence="7">
    <location>
        <begin position="1"/>
        <end position="20"/>
    </location>
</feature>
<name>A0A2T9YTE6_9FUNG</name>
<dbReference type="PANTHER" id="PTHR43620">
    <property type="entry name" value="GLYCEROPHOSPHORYL DIESTER PHOSPHODIESTERASE"/>
    <property type="match status" value="1"/>
</dbReference>
<dbReference type="InterPro" id="IPR030395">
    <property type="entry name" value="GP_PDE_dom"/>
</dbReference>
<feature type="domain" description="GP-PDE" evidence="8">
    <location>
        <begin position="32"/>
        <end position="330"/>
    </location>
</feature>
<evidence type="ECO:0000256" key="3">
    <source>
        <dbReference type="ARBA" id="ARBA00022729"/>
    </source>
</evidence>
<accession>A0A2T9YTE6</accession>
<comment type="caution">
    <text evidence="9">The sequence shown here is derived from an EMBL/GenBank/DDBJ whole genome shotgun (WGS) entry which is preliminary data.</text>
</comment>
<evidence type="ECO:0000313" key="10">
    <source>
        <dbReference type="Proteomes" id="UP000245383"/>
    </source>
</evidence>
<dbReference type="SUPFAM" id="SSF51695">
    <property type="entry name" value="PLC-like phosphodiesterases"/>
    <property type="match status" value="1"/>
</dbReference>
<comment type="similarity">
    <text evidence="1">Belongs to the glycerophosphoryl diester phosphodiesterase family.</text>
</comment>
<gene>
    <name evidence="9" type="ORF">BB561_001732</name>
</gene>
<dbReference type="OrthoDB" id="1058301at2759"/>
<dbReference type="Proteomes" id="UP000245383">
    <property type="component" value="Unassembled WGS sequence"/>
</dbReference>
<dbReference type="PANTHER" id="PTHR43620:SF7">
    <property type="entry name" value="GLYCEROPHOSPHODIESTER PHOSPHODIESTERASE GDPD5-RELATED"/>
    <property type="match status" value="1"/>
</dbReference>
<dbReference type="GO" id="GO:0008889">
    <property type="term" value="F:glycerophosphodiester phosphodiesterase activity"/>
    <property type="evidence" value="ECO:0007669"/>
    <property type="project" value="UniProtKB-EC"/>
</dbReference>
<dbReference type="GO" id="GO:0006629">
    <property type="term" value="P:lipid metabolic process"/>
    <property type="evidence" value="ECO:0007669"/>
    <property type="project" value="InterPro"/>
</dbReference>
<evidence type="ECO:0000256" key="4">
    <source>
        <dbReference type="ARBA" id="ARBA00022798"/>
    </source>
</evidence>
<comment type="catalytic activity">
    <reaction evidence="6">
        <text>a sn-glycero-3-phosphodiester + H2O = an alcohol + sn-glycerol 3-phosphate + H(+)</text>
        <dbReference type="Rhea" id="RHEA:12969"/>
        <dbReference type="ChEBI" id="CHEBI:15377"/>
        <dbReference type="ChEBI" id="CHEBI:15378"/>
        <dbReference type="ChEBI" id="CHEBI:30879"/>
        <dbReference type="ChEBI" id="CHEBI:57597"/>
        <dbReference type="ChEBI" id="CHEBI:83408"/>
        <dbReference type="EC" id="3.1.4.46"/>
    </reaction>
</comment>
<dbReference type="InterPro" id="IPR017946">
    <property type="entry name" value="PLC-like_Pdiesterase_TIM-brl"/>
</dbReference>
<dbReference type="Pfam" id="PF03009">
    <property type="entry name" value="GDPD"/>
    <property type="match status" value="1"/>
</dbReference>
<sequence>MLKTIFNIYAFALFANFAYSRCGWNTIDGNPPSLVGHKGEKAFMPEHTLGSYHMAALEAVDYIETDISISKDGVLVIVHNGWLGQTTNVAELPQFADRKKQYIFNGKYAKINRTEWFVWDFTYAELKTINRIQDTDYAYRPQYFNNDFYILTFDEYLDHIENLSKNLDRQLGVALELKFSEVFNSLFPSDNGRGYEDKVLEVLSKRNYNINQPPPSNPVINNGDLLDHILNIKPSNYTKSSYKPVSFLSFDHETCEYLGKKTKIPVISLNLNSPWMYTPKGLDKIASYSKILSPEKNILLAGPELYFEFNEISYNKTEIESMGGFLEPKELIRESHKRGIELSPFTLYDSRQPSGLLCTRFNDTRFKYCPKNRKEEMFYYFELGCSYITVENIFEAQILRLAFDSKIASKDC</sequence>
<organism evidence="9 10">
    <name type="scientific">Smittium simulii</name>
    <dbReference type="NCBI Taxonomy" id="133385"/>
    <lineage>
        <taxon>Eukaryota</taxon>
        <taxon>Fungi</taxon>
        <taxon>Fungi incertae sedis</taxon>
        <taxon>Zoopagomycota</taxon>
        <taxon>Kickxellomycotina</taxon>
        <taxon>Harpellomycetes</taxon>
        <taxon>Harpellales</taxon>
        <taxon>Legeriomycetaceae</taxon>
        <taxon>Smittium</taxon>
    </lineage>
</organism>